<feature type="compositionally biased region" description="Basic and acidic residues" evidence="1">
    <location>
        <begin position="1716"/>
        <end position="1744"/>
    </location>
</feature>
<protein>
    <recommendedName>
        <fullName evidence="2">RNase H type-1 domain-containing protein</fullName>
    </recommendedName>
</protein>
<dbReference type="Gene3D" id="3.60.10.10">
    <property type="entry name" value="Endonuclease/exonuclease/phosphatase"/>
    <property type="match status" value="1"/>
</dbReference>
<dbReference type="InterPro" id="IPR005135">
    <property type="entry name" value="Endo/exonuclease/phosphatase"/>
</dbReference>
<evidence type="ECO:0000313" key="3">
    <source>
        <dbReference type="EMBL" id="PKC67254.1"/>
    </source>
</evidence>
<dbReference type="VEuPathDB" id="FungiDB:RhiirA1_441285"/>
<dbReference type="VEuPathDB" id="FungiDB:RhiirFUN_011425"/>
<dbReference type="Proteomes" id="UP000232688">
    <property type="component" value="Unassembled WGS sequence"/>
</dbReference>
<dbReference type="VEuPathDB" id="FungiDB:FUN_004167"/>
<dbReference type="Gene3D" id="3.30.420.10">
    <property type="entry name" value="Ribonuclease H-like superfamily/Ribonuclease H"/>
    <property type="match status" value="1"/>
</dbReference>
<evidence type="ECO:0000313" key="4">
    <source>
        <dbReference type="Proteomes" id="UP000232688"/>
    </source>
</evidence>
<dbReference type="InterPro" id="IPR012337">
    <property type="entry name" value="RNaseH-like_sf"/>
</dbReference>
<dbReference type="InterPro" id="IPR036691">
    <property type="entry name" value="Endo/exonu/phosph_ase_sf"/>
</dbReference>
<evidence type="ECO:0000256" key="1">
    <source>
        <dbReference type="SAM" id="MobiDB-lite"/>
    </source>
</evidence>
<organism evidence="3 4">
    <name type="scientific">Rhizophagus irregularis</name>
    <dbReference type="NCBI Taxonomy" id="588596"/>
    <lineage>
        <taxon>Eukaryota</taxon>
        <taxon>Fungi</taxon>
        <taxon>Fungi incertae sedis</taxon>
        <taxon>Mucoromycota</taxon>
        <taxon>Glomeromycotina</taxon>
        <taxon>Glomeromycetes</taxon>
        <taxon>Glomerales</taxon>
        <taxon>Glomeraceae</taxon>
        <taxon>Rhizophagus</taxon>
    </lineage>
</organism>
<sequence length="1756" mass="208305">MTQLKMMNIKSTLAKYDFDILALTETKVTIKNAKFMAKSVGINKHYTVFGIIDNAHINSTGIIILVKNDIANHVTDVQDHLGRIIKIDFNFSKYNKFSIIAIYNKSGNSVHARDSRQTLNQIVINLIKEARRKQQQIIFMGDFNLRFDRYEKLKNKRVRIKNQFSIFKYLENHEFIDVHKDFLNIDDQNLSKRYSTFQNYSTFSRIDYMWITNNLYDGVIKAKIIEYNSLDTDHSLLCMRFIRNNVIFQPIRTNKNIKAGRIKYLYEDLDEDSKKMIIDMTEKELDVRLKNYTPTNLDEKWNIYNHVIATIKKNHIKHKEIKIVVDKEDQDIKNTLEYRFYRYIVYIRRGLKKAKGLEQIKKNWKKIVRNLRSILKALEINVDFYILSYYFRIVLIDTYLKEIEELFSVAYISLNTEMGCAYMDDTGFITNNKNNLERILKIADSFYKLNDIKINKQKSELLLRKNISKKKPLDDIVKIKFGKDIIEVKPTHRNRSSRFLGVWINAFNNNSHIIQQLKDEISAIIKNISCRKGITDKMMIYLFNMLIIPIIEYRSQLYVIEENILDSLMAKFRSFFKNRLKFARTAPNAILETNWIYNLNNFIANQRQAKITNFILQINDTGILGRIMEIRFLNIQQQLLLENHPLYVIDYKLIQKIRKIKNVGFKYHFILNNIKLMIENKFSIAKNAGLLIEYNIENGPTPLRDVISDNVYIKNFNMLQENNLIFVDQITTLDKNYLLSIEEMELKRYTKLISTKRMSQEHRKSYERIIIDLSCSKISFKIKTQIRDNMLALDEIYNLKGTILLPATILPEKGATIVSRLTRGKFQNRTVFGRVIKTNVDSKIIYFNHFETLTDDFEKNIILRKCEGCELGTLNAEVFKKEVKSKCLIIERIDSTFLLSPNRWNKQHHSKRLQKNTYYYEGISANFYDEALRYNYAFNSNIIEHRLDNGRMIQYEVPISGDNIDKYLAKGNRYNISYQRIKRIKDRIKLDSSNNIHVYIDGSVIDNGSENIKSIFGITIYDDKERLIDKYFSTIEQWLTSTKAETMAFFVALLLINEDKNFIIYTDSSNVIKNYELLTNKWLSTTTRDILKFDKNNAIWFNIKEILDSFTQQLDVIKVKSHSNNKLHNKLDEEIRGWYDMEDRLANTLVIYNTEQYKFPIMWNNYIIEMNLRRFIRLLTRTQGLEKFLNLNRNWRYRLLDVKWEIVFSYINKQVIGETTYKTDKFICKQKRMKIQRLIEEIPTIEQMKKSSYEIYQDFKCVFCYKKKEDFHHVWTCRHNRKILKQIIKRTIDKLIRLLKEYGATVDENKILTDINKFDIFFPKFRKDKFNFIDLIKGIFPKQLYDYIEKLEVIGKKNIVSLGTELLQYVMDETKQHIWLPRCEKLKIIEKRHGITEKDKKKSDSNVGKEKQEDILQRPINLFGRYEDLEGVKEYILFGKEILDFTVVVNRKCENTPLIVDITQPQHVIQQETMDVDLTKSSKQKKKSNKNLVKNVITGHIPTDDDTSRVRDILVYDIPVSWTPEDILKELTLWGKTISLQTKPQRKYQTLRLKIELSTFQLAQFEVNEDPVWTTDLGGIPVRWFPARWTLKERKQREKFQATIHKIPDSMTLAALWTDRRPHSFLSAIKGLKSFKIIQTARGERKLLGFFERWVDMRTALENQVIWENYNLSWNRHAPPMQPTRSRGSVANKNRNRTSRSQKTEKTQSNSKNSKKKPEEMTSKKPDGQKNKKDKSRSKSKDKVLAEILDLLRKLV</sequence>
<feature type="region of interest" description="Disordered" evidence="1">
    <location>
        <begin position="1676"/>
        <end position="1744"/>
    </location>
</feature>
<accession>A0A2N0RVC8</accession>
<reference evidence="3 4" key="1">
    <citation type="submission" date="2017-10" db="EMBL/GenBank/DDBJ databases">
        <title>Extensive intraspecific genome diversity in a model arbuscular mycorrhizal fungus.</title>
        <authorList>
            <person name="Chen E.C.H."/>
            <person name="Morin E."/>
            <person name="Baudet D."/>
            <person name="Noel J."/>
            <person name="Ndikumana S."/>
            <person name="Charron P."/>
            <person name="St-Onge C."/>
            <person name="Giorgi J."/>
            <person name="Grigoriev I.V."/>
            <person name="Roux C."/>
            <person name="Martin F.M."/>
            <person name="Corradi N."/>
        </authorList>
    </citation>
    <scope>NUCLEOTIDE SEQUENCE [LARGE SCALE GENOMIC DNA]</scope>
    <source>
        <strain evidence="3 4">A1</strain>
    </source>
</reference>
<feature type="domain" description="RNase H type-1" evidence="2">
    <location>
        <begin position="992"/>
        <end position="1140"/>
    </location>
</feature>
<reference evidence="3 4" key="2">
    <citation type="submission" date="2017-10" db="EMBL/GenBank/DDBJ databases">
        <title>Genome analyses suggest a sexual origin of heterokaryosis in a supposedly ancient asexual fungus.</title>
        <authorList>
            <person name="Corradi N."/>
            <person name="Sedzielewska K."/>
            <person name="Noel J."/>
            <person name="Charron P."/>
            <person name="Farinelli L."/>
            <person name="Marton T."/>
            <person name="Kruger M."/>
            <person name="Pelin A."/>
            <person name="Brachmann A."/>
            <person name="Corradi N."/>
        </authorList>
    </citation>
    <scope>NUCLEOTIDE SEQUENCE [LARGE SCALE GENOMIC DNA]</scope>
    <source>
        <strain evidence="3 4">A1</strain>
    </source>
</reference>
<dbReference type="VEuPathDB" id="FungiDB:FUN_004152"/>
<dbReference type="SUPFAM" id="SSF56219">
    <property type="entry name" value="DNase I-like"/>
    <property type="match status" value="1"/>
</dbReference>
<dbReference type="GO" id="GO:0004523">
    <property type="term" value="F:RNA-DNA hybrid ribonuclease activity"/>
    <property type="evidence" value="ECO:0007669"/>
    <property type="project" value="InterPro"/>
</dbReference>
<evidence type="ECO:0000259" key="2">
    <source>
        <dbReference type="PROSITE" id="PS50879"/>
    </source>
</evidence>
<dbReference type="InterPro" id="IPR002156">
    <property type="entry name" value="RNaseH_domain"/>
</dbReference>
<feature type="compositionally biased region" description="Polar residues" evidence="1">
    <location>
        <begin position="1683"/>
        <end position="1693"/>
    </location>
</feature>
<dbReference type="PROSITE" id="PS50879">
    <property type="entry name" value="RNASE_H_1"/>
    <property type="match status" value="1"/>
</dbReference>
<dbReference type="InterPro" id="IPR036397">
    <property type="entry name" value="RNaseH_sf"/>
</dbReference>
<dbReference type="Pfam" id="PF00075">
    <property type="entry name" value="RNase_H"/>
    <property type="match status" value="1"/>
</dbReference>
<dbReference type="VEuPathDB" id="FungiDB:RhiirFUN_024421"/>
<comment type="caution">
    <text evidence="3">The sequence shown here is derived from an EMBL/GenBank/DDBJ whole genome shotgun (WGS) entry which is preliminary data.</text>
</comment>
<name>A0A2N0RVC8_9GLOM</name>
<dbReference type="VEuPathDB" id="FungiDB:RhiirFUN_011421"/>
<dbReference type="VEuPathDB" id="FungiDB:FUN_011524"/>
<dbReference type="EMBL" id="LLXH01000404">
    <property type="protein sequence ID" value="PKC67254.1"/>
    <property type="molecule type" value="Genomic_DNA"/>
</dbReference>
<dbReference type="SUPFAM" id="SSF53098">
    <property type="entry name" value="Ribonuclease H-like"/>
    <property type="match status" value="1"/>
</dbReference>
<proteinExistence type="predicted"/>
<dbReference type="Pfam" id="PF03372">
    <property type="entry name" value="Exo_endo_phos"/>
    <property type="match status" value="1"/>
</dbReference>
<dbReference type="VEuPathDB" id="FungiDB:FUN_012012"/>
<dbReference type="GO" id="GO:0003676">
    <property type="term" value="F:nucleic acid binding"/>
    <property type="evidence" value="ECO:0007669"/>
    <property type="project" value="InterPro"/>
</dbReference>
<gene>
    <name evidence="3" type="ORF">RhiirA1_441285</name>
</gene>